<keyword evidence="3" id="KW-0547">Nucleotide-binding</keyword>
<dbReference type="Proteomes" id="UP001595453">
    <property type="component" value="Unassembled WGS sequence"/>
</dbReference>
<gene>
    <name evidence="7" type="ORF">ACFOEE_05280</name>
</gene>
<dbReference type="InterPro" id="IPR016185">
    <property type="entry name" value="PreATP-grasp_dom_sf"/>
</dbReference>
<dbReference type="EMBL" id="JBHRSD010000010">
    <property type="protein sequence ID" value="MFC3031924.1"/>
    <property type="molecule type" value="Genomic_DNA"/>
</dbReference>
<keyword evidence="5" id="KW-0460">Magnesium</keyword>
<keyword evidence="8" id="KW-1185">Reference proteome</keyword>
<keyword evidence="1 7" id="KW-0436">Ligase</keyword>
<organism evidence="7 8">
    <name type="scientific">Pseudoalteromonas fenneropenaei</name>
    <dbReference type="NCBI Taxonomy" id="1737459"/>
    <lineage>
        <taxon>Bacteria</taxon>
        <taxon>Pseudomonadati</taxon>
        <taxon>Pseudomonadota</taxon>
        <taxon>Gammaproteobacteria</taxon>
        <taxon>Alteromonadales</taxon>
        <taxon>Pseudoalteromonadaceae</taxon>
        <taxon>Pseudoalteromonas</taxon>
    </lineage>
</organism>
<dbReference type="Pfam" id="PF03738">
    <property type="entry name" value="GSP_synth"/>
    <property type="match status" value="1"/>
</dbReference>
<proteinExistence type="predicted"/>
<keyword evidence="4" id="KW-0067">ATP-binding</keyword>
<accession>A0ABV7CH65</accession>
<evidence type="ECO:0000256" key="4">
    <source>
        <dbReference type="ARBA" id="ARBA00022840"/>
    </source>
</evidence>
<dbReference type="SUPFAM" id="SSF52440">
    <property type="entry name" value="PreATP-grasp domain"/>
    <property type="match status" value="1"/>
</dbReference>
<evidence type="ECO:0000313" key="7">
    <source>
        <dbReference type="EMBL" id="MFC3031924.1"/>
    </source>
</evidence>
<evidence type="ECO:0000256" key="5">
    <source>
        <dbReference type="ARBA" id="ARBA00022842"/>
    </source>
</evidence>
<evidence type="ECO:0000256" key="3">
    <source>
        <dbReference type="ARBA" id="ARBA00022741"/>
    </source>
</evidence>
<keyword evidence="2" id="KW-0479">Metal-binding</keyword>
<comment type="caution">
    <text evidence="7">The sequence shown here is derived from an EMBL/GenBank/DDBJ whole genome shotgun (WGS) entry which is preliminary data.</text>
</comment>
<dbReference type="SUPFAM" id="SSF56059">
    <property type="entry name" value="Glutathione synthetase ATP-binding domain-like"/>
    <property type="match status" value="1"/>
</dbReference>
<evidence type="ECO:0000256" key="2">
    <source>
        <dbReference type="ARBA" id="ARBA00022723"/>
    </source>
</evidence>
<name>A0ABV7CH65_9GAMM</name>
<dbReference type="GO" id="GO:0016874">
    <property type="term" value="F:ligase activity"/>
    <property type="evidence" value="ECO:0007669"/>
    <property type="project" value="UniProtKB-KW"/>
</dbReference>
<evidence type="ECO:0000256" key="1">
    <source>
        <dbReference type="ARBA" id="ARBA00022598"/>
    </source>
</evidence>
<protein>
    <submittedName>
        <fullName evidence="7">Glutathionylspermidine synthase family protein</fullName>
        <ecNumber evidence="7">6.3.1.-</ecNumber>
    </submittedName>
</protein>
<evidence type="ECO:0000259" key="6">
    <source>
        <dbReference type="Pfam" id="PF03738"/>
    </source>
</evidence>
<dbReference type="Gene3D" id="3.30.1490.330">
    <property type="match status" value="1"/>
</dbReference>
<reference evidence="8" key="1">
    <citation type="journal article" date="2019" name="Int. J. Syst. Evol. Microbiol.">
        <title>The Global Catalogue of Microorganisms (GCM) 10K type strain sequencing project: providing services to taxonomists for standard genome sequencing and annotation.</title>
        <authorList>
            <consortium name="The Broad Institute Genomics Platform"/>
            <consortium name="The Broad Institute Genome Sequencing Center for Infectious Disease"/>
            <person name="Wu L."/>
            <person name="Ma J."/>
        </authorList>
    </citation>
    <scope>NUCLEOTIDE SEQUENCE [LARGE SCALE GENOMIC DNA]</scope>
    <source>
        <strain evidence="8">KCTC 42730</strain>
    </source>
</reference>
<dbReference type="RefSeq" id="WP_377121645.1">
    <property type="nucleotide sequence ID" value="NZ_JBHRSD010000010.1"/>
</dbReference>
<dbReference type="InterPro" id="IPR005494">
    <property type="entry name" value="GSPS_pre-ATP-grasp-like_dom"/>
</dbReference>
<evidence type="ECO:0000313" key="8">
    <source>
        <dbReference type="Proteomes" id="UP001595453"/>
    </source>
</evidence>
<feature type="domain" description="Glutathionylspermidine synthase pre-ATP-grasp-like" evidence="6">
    <location>
        <begin position="14"/>
        <end position="383"/>
    </location>
</feature>
<sequence length="384" mass="44167">MLRISCQERPDLAAQAQFYGFDFYRIDNEMYWDERAFYQFTLKQIEHDLEDPSNELAQMCESLVEKIVTDEQLLRRFCIPEPFWDLIADSWHHRDMSLYGRFDFSYNGKASAKLLEYNADTPTSLYEAAFFQWQWLEQQVDRGVLPRNADQFNCIQERLIAAFARLPRSHPWHFAYCADSIEDKGTVMYLQDCAYQAGLATALLPIEDLGVDALGQLTDLEDQPVQGLFKLYPWEQLFSDDFAAHLNTTHTRFIEPPWKAVLSNKAILPLLWQHFPNHPNLLPAYFAGEEQADLGEAFVSKPVFGREGSNVTWFHPQKGRIHQGGSYGSEGFITQALAPLPQFGNDHTLCGVWLVDNQACGLTIREDESPITKDTARFVPHIIV</sequence>
<dbReference type="EC" id="6.3.1.-" evidence="7"/>